<gene>
    <name evidence="2" type="ORF">TorRG33x02_147450</name>
</gene>
<evidence type="ECO:0000256" key="1">
    <source>
        <dbReference type="SAM" id="MobiDB-lite"/>
    </source>
</evidence>
<dbReference type="Proteomes" id="UP000237000">
    <property type="component" value="Unassembled WGS sequence"/>
</dbReference>
<dbReference type="STRING" id="63057.A0A2P5EV23"/>
<proteinExistence type="predicted"/>
<dbReference type="PANTHER" id="PTHR45290:SF3">
    <property type="entry name" value="OS01G0649000 PROTEIN"/>
    <property type="match status" value="1"/>
</dbReference>
<evidence type="ECO:0000313" key="2">
    <source>
        <dbReference type="EMBL" id="PON89394.1"/>
    </source>
</evidence>
<accession>A0A2P5EV23</accession>
<protein>
    <submittedName>
        <fullName evidence="2">Uncharacterized protein</fullName>
    </submittedName>
</protein>
<sequence length="267" mass="28794">MSRGDGVNPTTTQCKVNEGENSKKSRASIIAARLQSLGANRGMKVLIAFGSMDYPRFSLADISNPEEDVVINASDETSSILENGVARCMQQFHRRKIKKANKKRTASDPDHSTSRDMTDTGHGEAADGVLVDDDLNEPTMRDKLAGVRAVLACALPWLRCLLLQHASGIVSQESSLLTLNSLYQLIGSRLLSSVLDVLYTGVKSPEGDESGMTVPVICENIDESEEEESEEAMETDETSEDGDDNEAAEEAYGGLSDLEGSVDGMSE</sequence>
<dbReference type="OrthoDB" id="30195at2759"/>
<dbReference type="PANTHER" id="PTHR45290">
    <property type="entry name" value="OS03G0300300 PROTEIN"/>
    <property type="match status" value="1"/>
</dbReference>
<reference evidence="3" key="1">
    <citation type="submission" date="2016-06" db="EMBL/GenBank/DDBJ databases">
        <title>Parallel loss of symbiosis genes in relatives of nitrogen-fixing non-legume Parasponia.</title>
        <authorList>
            <person name="Van Velzen R."/>
            <person name="Holmer R."/>
            <person name="Bu F."/>
            <person name="Rutten L."/>
            <person name="Van Zeijl A."/>
            <person name="Liu W."/>
            <person name="Santuari L."/>
            <person name="Cao Q."/>
            <person name="Sharma T."/>
            <person name="Shen D."/>
            <person name="Roswanjaya Y."/>
            <person name="Wardhani T."/>
            <person name="Kalhor M.S."/>
            <person name="Jansen J."/>
            <person name="Van den Hoogen J."/>
            <person name="Gungor B."/>
            <person name="Hartog M."/>
            <person name="Hontelez J."/>
            <person name="Verver J."/>
            <person name="Yang W.-C."/>
            <person name="Schijlen E."/>
            <person name="Repin R."/>
            <person name="Schilthuizen M."/>
            <person name="Schranz E."/>
            <person name="Heidstra R."/>
            <person name="Miyata K."/>
            <person name="Fedorova E."/>
            <person name="Kohlen W."/>
            <person name="Bisseling T."/>
            <person name="Smit S."/>
            <person name="Geurts R."/>
        </authorList>
    </citation>
    <scope>NUCLEOTIDE SEQUENCE [LARGE SCALE GENOMIC DNA]</scope>
    <source>
        <strain evidence="3">cv. RG33-2</strain>
    </source>
</reference>
<dbReference type="InParanoid" id="A0A2P5EV23"/>
<dbReference type="EMBL" id="JXTC01000094">
    <property type="protein sequence ID" value="PON89394.1"/>
    <property type="molecule type" value="Genomic_DNA"/>
</dbReference>
<keyword evidence="3" id="KW-1185">Reference proteome</keyword>
<feature type="region of interest" description="Disordered" evidence="1">
    <location>
        <begin position="1"/>
        <end position="25"/>
    </location>
</feature>
<dbReference type="AlphaFoldDB" id="A0A2P5EV23"/>
<feature type="region of interest" description="Disordered" evidence="1">
    <location>
        <begin position="97"/>
        <end position="133"/>
    </location>
</feature>
<comment type="caution">
    <text evidence="2">The sequence shown here is derived from an EMBL/GenBank/DDBJ whole genome shotgun (WGS) entry which is preliminary data.</text>
</comment>
<feature type="compositionally biased region" description="Basic and acidic residues" evidence="1">
    <location>
        <begin position="105"/>
        <end position="125"/>
    </location>
</feature>
<feature type="region of interest" description="Disordered" evidence="1">
    <location>
        <begin position="219"/>
        <end position="267"/>
    </location>
</feature>
<feature type="compositionally biased region" description="Acidic residues" evidence="1">
    <location>
        <begin position="220"/>
        <end position="249"/>
    </location>
</feature>
<evidence type="ECO:0000313" key="3">
    <source>
        <dbReference type="Proteomes" id="UP000237000"/>
    </source>
</evidence>
<organism evidence="2 3">
    <name type="scientific">Trema orientale</name>
    <name type="common">Charcoal tree</name>
    <name type="synonym">Celtis orientalis</name>
    <dbReference type="NCBI Taxonomy" id="63057"/>
    <lineage>
        <taxon>Eukaryota</taxon>
        <taxon>Viridiplantae</taxon>
        <taxon>Streptophyta</taxon>
        <taxon>Embryophyta</taxon>
        <taxon>Tracheophyta</taxon>
        <taxon>Spermatophyta</taxon>
        <taxon>Magnoliopsida</taxon>
        <taxon>eudicotyledons</taxon>
        <taxon>Gunneridae</taxon>
        <taxon>Pentapetalae</taxon>
        <taxon>rosids</taxon>
        <taxon>fabids</taxon>
        <taxon>Rosales</taxon>
        <taxon>Cannabaceae</taxon>
        <taxon>Trema</taxon>
    </lineage>
</organism>
<name>A0A2P5EV23_TREOI</name>